<keyword evidence="6" id="KW-0598">Phosphotransferase system</keyword>
<feature type="transmembrane region" description="Helical" evidence="12">
    <location>
        <begin position="91"/>
        <end position="109"/>
    </location>
</feature>
<feature type="transmembrane region" description="Helical" evidence="12">
    <location>
        <begin position="309"/>
        <end position="326"/>
    </location>
</feature>
<reference evidence="15 16" key="1">
    <citation type="submission" date="2020-09" db="EMBL/GenBank/DDBJ databases">
        <title>Investigation of environmental microbes.</title>
        <authorList>
            <person name="Ou Y."/>
            <person name="Kang Q."/>
        </authorList>
    </citation>
    <scope>NUCLEOTIDE SEQUENCE [LARGE SCALE GENOMIC DNA]</scope>
    <source>
        <strain evidence="15 16">KJZ-14</strain>
    </source>
</reference>
<keyword evidence="7 12" id="KW-0812">Transmembrane</keyword>
<name>A0A7H2BFB8_9MICC</name>
<evidence type="ECO:0000256" key="12">
    <source>
        <dbReference type="SAM" id="Phobius"/>
    </source>
</evidence>
<keyword evidence="5" id="KW-0808">Transferase</keyword>
<protein>
    <submittedName>
        <fullName evidence="15">PTS transporter subunit EIIC</fullName>
    </submittedName>
</protein>
<organism evidence="15 16">
    <name type="scientific">Rothia terrae</name>
    <dbReference type="NCBI Taxonomy" id="396015"/>
    <lineage>
        <taxon>Bacteria</taxon>
        <taxon>Bacillati</taxon>
        <taxon>Actinomycetota</taxon>
        <taxon>Actinomycetes</taxon>
        <taxon>Micrococcales</taxon>
        <taxon>Micrococcaceae</taxon>
        <taxon>Rothia</taxon>
    </lineage>
</organism>
<evidence type="ECO:0000259" key="13">
    <source>
        <dbReference type="PROSITE" id="PS51098"/>
    </source>
</evidence>
<keyword evidence="4" id="KW-0762">Sugar transport</keyword>
<evidence type="ECO:0000313" key="16">
    <source>
        <dbReference type="Proteomes" id="UP000516404"/>
    </source>
</evidence>
<dbReference type="InterPro" id="IPR003352">
    <property type="entry name" value="PTS_EIIC"/>
</dbReference>
<dbReference type="InterPro" id="IPR036878">
    <property type="entry name" value="Glu_permease_IIB"/>
</dbReference>
<evidence type="ECO:0000256" key="3">
    <source>
        <dbReference type="ARBA" id="ARBA00022475"/>
    </source>
</evidence>
<dbReference type="GO" id="GO:0008982">
    <property type="term" value="F:protein-N(PI)-phosphohistidine-sugar phosphotransferase activity"/>
    <property type="evidence" value="ECO:0007669"/>
    <property type="project" value="InterPro"/>
</dbReference>
<feature type="active site" description="Phosphocysteine intermediate; for EIIB activity" evidence="11">
    <location>
        <position position="586"/>
    </location>
</feature>
<keyword evidence="10 12" id="KW-0472">Membrane</keyword>
<feature type="domain" description="PTS EIIC type-1" evidence="14">
    <location>
        <begin position="1"/>
        <end position="421"/>
    </location>
</feature>
<keyword evidence="8" id="KW-0418">Kinase</keyword>
<feature type="active site" description="Phosphocysteine intermediate; for EIIB activity" evidence="11">
    <location>
        <position position="492"/>
    </location>
</feature>
<dbReference type="AlphaFoldDB" id="A0A7H2BFB8"/>
<feature type="domain" description="PTS EIIB type-1" evidence="13">
    <location>
        <begin position="470"/>
        <end position="552"/>
    </location>
</feature>
<gene>
    <name evidence="15" type="ORF">IDM49_03585</name>
</gene>
<dbReference type="InterPro" id="IPR018113">
    <property type="entry name" value="PTrfase_EIIB_Cys"/>
</dbReference>
<evidence type="ECO:0000256" key="1">
    <source>
        <dbReference type="ARBA" id="ARBA00004651"/>
    </source>
</evidence>
<feature type="transmembrane region" description="Helical" evidence="12">
    <location>
        <begin position="205"/>
        <end position="224"/>
    </location>
</feature>
<dbReference type="GO" id="GO:0005886">
    <property type="term" value="C:plasma membrane"/>
    <property type="evidence" value="ECO:0007669"/>
    <property type="project" value="UniProtKB-SubCell"/>
</dbReference>
<feature type="transmembrane region" description="Helical" evidence="12">
    <location>
        <begin position="129"/>
        <end position="155"/>
    </location>
</feature>
<dbReference type="EMBL" id="CP061539">
    <property type="protein sequence ID" value="QNV38364.1"/>
    <property type="molecule type" value="Genomic_DNA"/>
</dbReference>
<evidence type="ECO:0000256" key="10">
    <source>
        <dbReference type="ARBA" id="ARBA00023136"/>
    </source>
</evidence>
<dbReference type="Pfam" id="PF00367">
    <property type="entry name" value="PTS_EIIB"/>
    <property type="match status" value="2"/>
</dbReference>
<evidence type="ECO:0000256" key="9">
    <source>
        <dbReference type="ARBA" id="ARBA00022989"/>
    </source>
</evidence>
<dbReference type="InterPro" id="IPR001996">
    <property type="entry name" value="PTS_IIB_1"/>
</dbReference>
<sequence>MMEKIQRFGSAMLAPVLLFAFAGLAVGIAIICKNEQLLGPIAAEGTGWFNFWSVWEAGAWTVFNQMELLFVLGLPIALAKHAQARAVLEAAMVYLTFNYFVATILSIWGNNFGINYEQDITETAAGTGLKMIAGIKTMDTGIFGAIIISAIVVWLHNRFFNTKLPDFLGIFQGTQFVYGIGFFLMMPVALLFCAVWPTIQAGIGSLQGVFMGSGVFGIWLYVFLERILIPTGLHHFIYTPFVFGPAVTPNGVTKDWVAALPQIAQSSAPLSEQFPAGGFGLHGNSKVFAPLGIAAAFYTTARPEKKKETLALLIPVCLTAILIGITEPLEFTFLFLAPPLFAVHAVLAATMTSVMWLFGVRGNMGGGLIDFLFQNWIPLWSNHSGTYIAQIIIGLIFTLIYFVVFRFMILKFDFKTPGREVDGGETKLYSKAEYRAAKKNGKIGVGSVAAASAAGAATGAVTADADDTYSQRARDFLGLLGGPSNITDVNNCATRLRVSVKDPELVGNESDFKSAGAMGLVNKGKALQVIVGMDVPQVRDRFEDMVNAADYAPAEATASNDPYSQRAHDFLALLGGAENITNVNNCATRLRVSVADENKVDTSDANFKNAGALGVVRKGKAYQVIVGMDVPQVRDRFEDMVNSNK</sequence>
<keyword evidence="2" id="KW-0813">Transport</keyword>
<dbReference type="NCBIfam" id="TIGR00826">
    <property type="entry name" value="EIIB_glc"/>
    <property type="match status" value="2"/>
</dbReference>
<dbReference type="Proteomes" id="UP000516404">
    <property type="component" value="Chromosome"/>
</dbReference>
<dbReference type="KEGG" id="rter:IDM49_03585"/>
<feature type="transmembrane region" description="Helical" evidence="12">
    <location>
        <begin position="57"/>
        <end position="79"/>
    </location>
</feature>
<dbReference type="Gene3D" id="3.30.1360.60">
    <property type="entry name" value="Glucose permease domain IIB"/>
    <property type="match status" value="2"/>
</dbReference>
<dbReference type="GO" id="GO:0016301">
    <property type="term" value="F:kinase activity"/>
    <property type="evidence" value="ECO:0007669"/>
    <property type="project" value="UniProtKB-KW"/>
</dbReference>
<dbReference type="PROSITE" id="PS01035">
    <property type="entry name" value="PTS_EIIB_TYPE_1_CYS"/>
    <property type="match status" value="2"/>
</dbReference>
<dbReference type="PROSITE" id="PS51103">
    <property type="entry name" value="PTS_EIIC_TYPE_1"/>
    <property type="match status" value="1"/>
</dbReference>
<evidence type="ECO:0000256" key="6">
    <source>
        <dbReference type="ARBA" id="ARBA00022683"/>
    </source>
</evidence>
<comment type="subcellular location">
    <subcellularLocation>
        <location evidence="1">Cell membrane</location>
        <topology evidence="1">Multi-pass membrane protein</topology>
    </subcellularLocation>
</comment>
<keyword evidence="3" id="KW-1003">Cell membrane</keyword>
<dbReference type="SUPFAM" id="SSF55604">
    <property type="entry name" value="Glucose permease domain IIB"/>
    <property type="match status" value="2"/>
</dbReference>
<dbReference type="NCBIfam" id="TIGR02005">
    <property type="entry name" value="PTS-IIBC-alpha"/>
    <property type="match status" value="1"/>
</dbReference>
<feature type="transmembrane region" description="Helical" evidence="12">
    <location>
        <begin position="176"/>
        <end position="199"/>
    </location>
</feature>
<proteinExistence type="predicted"/>
<evidence type="ECO:0000313" key="15">
    <source>
        <dbReference type="EMBL" id="QNV38364.1"/>
    </source>
</evidence>
<evidence type="ECO:0000256" key="8">
    <source>
        <dbReference type="ARBA" id="ARBA00022777"/>
    </source>
</evidence>
<dbReference type="Pfam" id="PF02378">
    <property type="entry name" value="PTS_EIIC"/>
    <property type="match status" value="1"/>
</dbReference>
<dbReference type="InterPro" id="IPR050429">
    <property type="entry name" value="PTS_Glucose_EIICBA"/>
</dbReference>
<evidence type="ECO:0000256" key="4">
    <source>
        <dbReference type="ARBA" id="ARBA00022597"/>
    </source>
</evidence>
<dbReference type="PANTHER" id="PTHR30009:SF12">
    <property type="entry name" value="PHOSPHOTRANSFERASE IIC COMPONENT GLVC"/>
    <property type="match status" value="1"/>
</dbReference>
<feature type="domain" description="PTS EIIB type-1" evidence="13">
    <location>
        <begin position="564"/>
        <end position="645"/>
    </location>
</feature>
<keyword evidence="9 12" id="KW-1133">Transmembrane helix</keyword>
<dbReference type="GO" id="GO:0009401">
    <property type="term" value="P:phosphoenolpyruvate-dependent sugar phosphotransferase system"/>
    <property type="evidence" value="ECO:0007669"/>
    <property type="project" value="UniProtKB-KW"/>
</dbReference>
<evidence type="ECO:0000256" key="5">
    <source>
        <dbReference type="ARBA" id="ARBA00022679"/>
    </source>
</evidence>
<evidence type="ECO:0000256" key="11">
    <source>
        <dbReference type="PROSITE-ProRule" id="PRU00421"/>
    </source>
</evidence>
<dbReference type="GeneID" id="96623308"/>
<keyword evidence="16" id="KW-1185">Reference proteome</keyword>
<evidence type="ECO:0000256" key="7">
    <source>
        <dbReference type="ARBA" id="ARBA00022692"/>
    </source>
</evidence>
<accession>A0A7H2BFB8</accession>
<dbReference type="InterPro" id="IPR013013">
    <property type="entry name" value="PTS_EIIC_1"/>
</dbReference>
<evidence type="ECO:0000256" key="2">
    <source>
        <dbReference type="ARBA" id="ARBA00022448"/>
    </source>
</evidence>
<feature type="transmembrane region" description="Helical" evidence="12">
    <location>
        <begin position="387"/>
        <end position="409"/>
    </location>
</feature>
<dbReference type="CDD" id="cd00212">
    <property type="entry name" value="PTS_IIB_glc"/>
    <property type="match status" value="2"/>
</dbReference>
<dbReference type="InterPro" id="IPR010975">
    <property type="entry name" value="PTS_IIBC_a_glc"/>
</dbReference>
<dbReference type="PROSITE" id="PS51098">
    <property type="entry name" value="PTS_EIIB_TYPE_1"/>
    <property type="match status" value="2"/>
</dbReference>
<dbReference type="RefSeq" id="WP_190725045.1">
    <property type="nucleotide sequence ID" value="NZ_CP061539.1"/>
</dbReference>
<dbReference type="PANTHER" id="PTHR30009">
    <property type="entry name" value="CYTOCHROME C-TYPE SYNTHESIS PROTEIN AND PTS TRANSMEMBRANE COMPONENT"/>
    <property type="match status" value="1"/>
</dbReference>
<feature type="transmembrane region" description="Helical" evidence="12">
    <location>
        <begin position="332"/>
        <end position="358"/>
    </location>
</feature>
<dbReference type="GO" id="GO:0090563">
    <property type="term" value="F:protein-phosphocysteine-sugar phosphotransferase activity"/>
    <property type="evidence" value="ECO:0007669"/>
    <property type="project" value="TreeGrafter"/>
</dbReference>
<evidence type="ECO:0000259" key="14">
    <source>
        <dbReference type="PROSITE" id="PS51103"/>
    </source>
</evidence>